<keyword evidence="1" id="KW-0732">Signal</keyword>
<keyword evidence="3" id="KW-1185">Reference proteome</keyword>
<dbReference type="OrthoDB" id="7697912at2759"/>
<organism evidence="2 3">
    <name type="scientific">Callosobruchus maculatus</name>
    <name type="common">Southern cowpea weevil</name>
    <name type="synonym">Pulse bruchid</name>
    <dbReference type="NCBI Taxonomy" id="64391"/>
    <lineage>
        <taxon>Eukaryota</taxon>
        <taxon>Metazoa</taxon>
        <taxon>Ecdysozoa</taxon>
        <taxon>Arthropoda</taxon>
        <taxon>Hexapoda</taxon>
        <taxon>Insecta</taxon>
        <taxon>Pterygota</taxon>
        <taxon>Neoptera</taxon>
        <taxon>Endopterygota</taxon>
        <taxon>Coleoptera</taxon>
        <taxon>Polyphaga</taxon>
        <taxon>Cucujiformia</taxon>
        <taxon>Chrysomeloidea</taxon>
        <taxon>Chrysomelidae</taxon>
        <taxon>Bruchinae</taxon>
        <taxon>Bruchini</taxon>
        <taxon>Callosobruchus</taxon>
    </lineage>
</organism>
<evidence type="ECO:0000256" key="1">
    <source>
        <dbReference type="SAM" id="SignalP"/>
    </source>
</evidence>
<dbReference type="EMBL" id="CAACVG010008268">
    <property type="protein sequence ID" value="VEN49104.1"/>
    <property type="molecule type" value="Genomic_DNA"/>
</dbReference>
<evidence type="ECO:0000313" key="3">
    <source>
        <dbReference type="Proteomes" id="UP000410492"/>
    </source>
</evidence>
<dbReference type="Proteomes" id="UP000410492">
    <property type="component" value="Unassembled WGS sequence"/>
</dbReference>
<reference evidence="2 3" key="1">
    <citation type="submission" date="2019-01" db="EMBL/GenBank/DDBJ databases">
        <authorList>
            <person name="Sayadi A."/>
        </authorList>
    </citation>
    <scope>NUCLEOTIDE SEQUENCE [LARGE SCALE GENOMIC DNA]</scope>
</reference>
<gene>
    <name evidence="2" type="ORF">CALMAC_LOCUS10331</name>
</gene>
<accession>A0A653CMG5</accession>
<evidence type="ECO:0000313" key="2">
    <source>
        <dbReference type="EMBL" id="VEN49104.1"/>
    </source>
</evidence>
<feature type="chain" id="PRO_5024795372" description="DUF4794 domain-containing protein" evidence="1">
    <location>
        <begin position="25"/>
        <end position="450"/>
    </location>
</feature>
<evidence type="ECO:0008006" key="4">
    <source>
        <dbReference type="Google" id="ProtNLM"/>
    </source>
</evidence>
<sequence length="450" mass="46658">MSRQSSVHSLLAQLVYLHIDICLSLDLPVIVNYQPSLPEFVVQTNLRAEAMAQKSGSDEMSKFAYVMVLTYLFGLVYGRPTEGEVEAGGEAKVSIPKLISFENGGIGINFLGFRARAGLGGLLTGNAADGGLFAEAGTPFGQNARAGLGGNVGSGRSAGGLYADATAGGGVSAGAGLAGQTGPEGTYGKSYAGASAGNTIYKEKVVSSQPAAQFHVEAPAGASEKHAELRPVVEKHVEISAGPVVEKEVTEEVKPQKTYIERTVVPNYQEKTIYVPSYVEKTIRVPTVVAQKVKVPVAPTVIEKTVSSPPENANVDASLTEEIAAHPVYFRKFKHHHRIRPFRKYVFLGGGNGDGNGGSFENTGALYAGRFGSADGGGYAGVGGGSQAGGDYSSSVTIRKTANPQLVNDIFNIPISTLGAVNKLVSGIASGTSGSVSIQKTASVSKSVDA</sequence>
<dbReference type="AlphaFoldDB" id="A0A653CMG5"/>
<name>A0A653CMG5_CALMS</name>
<feature type="signal peptide" evidence="1">
    <location>
        <begin position="1"/>
        <end position="24"/>
    </location>
</feature>
<proteinExistence type="predicted"/>
<protein>
    <recommendedName>
        <fullName evidence="4">DUF4794 domain-containing protein</fullName>
    </recommendedName>
</protein>